<dbReference type="RefSeq" id="WP_212920793.1">
    <property type="nucleotide sequence ID" value="NZ_BORP01000003.1"/>
</dbReference>
<protein>
    <submittedName>
        <fullName evidence="5">GntR family transcriptional regulator</fullName>
    </submittedName>
</protein>
<dbReference type="Gene3D" id="1.10.10.10">
    <property type="entry name" value="Winged helix-like DNA-binding domain superfamily/Winged helix DNA-binding domain"/>
    <property type="match status" value="1"/>
</dbReference>
<dbReference type="InterPro" id="IPR008920">
    <property type="entry name" value="TF_FadR/GntR_C"/>
</dbReference>
<organism evidence="5 6">
    <name type="scientific">Ornithinibacillus bavariensis</name>
    <dbReference type="NCBI Taxonomy" id="545502"/>
    <lineage>
        <taxon>Bacteria</taxon>
        <taxon>Bacillati</taxon>
        <taxon>Bacillota</taxon>
        <taxon>Bacilli</taxon>
        <taxon>Bacillales</taxon>
        <taxon>Bacillaceae</taxon>
        <taxon>Ornithinibacillus</taxon>
    </lineage>
</organism>
<keyword evidence="1" id="KW-0805">Transcription regulation</keyword>
<dbReference type="PRINTS" id="PR00035">
    <property type="entry name" value="HTHGNTR"/>
</dbReference>
<dbReference type="EMBL" id="BORP01000003">
    <property type="protein sequence ID" value="GIO27303.1"/>
    <property type="molecule type" value="Genomic_DNA"/>
</dbReference>
<evidence type="ECO:0000256" key="1">
    <source>
        <dbReference type="ARBA" id="ARBA00023015"/>
    </source>
</evidence>
<keyword evidence="3" id="KW-0804">Transcription</keyword>
<dbReference type="InterPro" id="IPR036388">
    <property type="entry name" value="WH-like_DNA-bd_sf"/>
</dbReference>
<keyword evidence="6" id="KW-1185">Reference proteome</keyword>
<keyword evidence="2" id="KW-0238">DNA-binding</keyword>
<dbReference type="SMART" id="SM00345">
    <property type="entry name" value="HTH_GNTR"/>
    <property type="match status" value="1"/>
</dbReference>
<comment type="caution">
    <text evidence="5">The sequence shown here is derived from an EMBL/GenBank/DDBJ whole genome shotgun (WGS) entry which is preliminary data.</text>
</comment>
<feature type="domain" description="HTH gntR-type" evidence="4">
    <location>
        <begin position="13"/>
        <end position="80"/>
    </location>
</feature>
<evidence type="ECO:0000313" key="6">
    <source>
        <dbReference type="Proteomes" id="UP000676917"/>
    </source>
</evidence>
<dbReference type="GO" id="GO:0003677">
    <property type="term" value="F:DNA binding"/>
    <property type="evidence" value="ECO:0007669"/>
    <property type="project" value="UniProtKB-KW"/>
</dbReference>
<gene>
    <name evidence="5" type="primary">gntR</name>
    <name evidence="5" type="ORF">J43TS3_19140</name>
</gene>
<dbReference type="CDD" id="cd07377">
    <property type="entry name" value="WHTH_GntR"/>
    <property type="match status" value="1"/>
</dbReference>
<dbReference type="PROSITE" id="PS50949">
    <property type="entry name" value="HTH_GNTR"/>
    <property type="match status" value="1"/>
</dbReference>
<dbReference type="GO" id="GO:0003700">
    <property type="term" value="F:DNA-binding transcription factor activity"/>
    <property type="evidence" value="ECO:0007669"/>
    <property type="project" value="InterPro"/>
</dbReference>
<evidence type="ECO:0000256" key="2">
    <source>
        <dbReference type="ARBA" id="ARBA00023125"/>
    </source>
</evidence>
<dbReference type="Proteomes" id="UP000676917">
    <property type="component" value="Unassembled WGS sequence"/>
</dbReference>
<accession>A0A919XB10</accession>
<dbReference type="InterPro" id="IPR000524">
    <property type="entry name" value="Tscrpt_reg_HTH_GntR"/>
</dbReference>
<name>A0A919XB10_9BACI</name>
<dbReference type="InterPro" id="IPR036390">
    <property type="entry name" value="WH_DNA-bd_sf"/>
</dbReference>
<reference evidence="5" key="1">
    <citation type="submission" date="2021-03" db="EMBL/GenBank/DDBJ databases">
        <title>Antimicrobial resistance genes in bacteria isolated from Japanese honey, and their potential for conferring macrolide and lincosamide resistance in the American foulbrood pathogen Paenibacillus larvae.</title>
        <authorList>
            <person name="Okamoto M."/>
            <person name="Kumagai M."/>
            <person name="Kanamori H."/>
            <person name="Takamatsu D."/>
        </authorList>
    </citation>
    <scope>NUCLEOTIDE SEQUENCE</scope>
    <source>
        <strain evidence="5">J43TS3</strain>
    </source>
</reference>
<dbReference type="PANTHER" id="PTHR43537:SF24">
    <property type="entry name" value="GLUCONATE OPERON TRANSCRIPTIONAL REPRESSOR"/>
    <property type="match status" value="1"/>
</dbReference>
<proteinExistence type="predicted"/>
<dbReference type="SMART" id="SM00895">
    <property type="entry name" value="FCD"/>
    <property type="match status" value="1"/>
</dbReference>
<dbReference type="SUPFAM" id="SSF46785">
    <property type="entry name" value="Winged helix' DNA-binding domain"/>
    <property type="match status" value="1"/>
</dbReference>
<dbReference type="AlphaFoldDB" id="A0A919XB10"/>
<sequence>MPIPNNHTKPIRTTAKEGAYKQLLHWIIDGTLYPGEKLNDTELANALGVSRTPVRESLQLLESQGFVKMYPGKATQVTEVEKESIKELLPPLAALQALSAELAIEHITSKDISLLTTTNHAFRDALYEKDYHSALNIDEQFHQVIVDIANNGYINNIVEKLQAHVRRLFFHNSIILSVNSIDVHERIIRAMEKKNKEEASSLMKQNWLGILQDFQLPEKIS</sequence>
<dbReference type="Pfam" id="PF07729">
    <property type="entry name" value="FCD"/>
    <property type="match status" value="1"/>
</dbReference>
<evidence type="ECO:0000313" key="5">
    <source>
        <dbReference type="EMBL" id="GIO27303.1"/>
    </source>
</evidence>
<evidence type="ECO:0000256" key="3">
    <source>
        <dbReference type="ARBA" id="ARBA00023163"/>
    </source>
</evidence>
<evidence type="ECO:0000259" key="4">
    <source>
        <dbReference type="PROSITE" id="PS50949"/>
    </source>
</evidence>
<dbReference type="Pfam" id="PF00392">
    <property type="entry name" value="GntR"/>
    <property type="match status" value="1"/>
</dbReference>
<dbReference type="Gene3D" id="1.20.120.530">
    <property type="entry name" value="GntR ligand-binding domain-like"/>
    <property type="match status" value="1"/>
</dbReference>
<dbReference type="PANTHER" id="PTHR43537">
    <property type="entry name" value="TRANSCRIPTIONAL REGULATOR, GNTR FAMILY"/>
    <property type="match status" value="1"/>
</dbReference>
<dbReference type="SUPFAM" id="SSF48008">
    <property type="entry name" value="GntR ligand-binding domain-like"/>
    <property type="match status" value="1"/>
</dbReference>
<dbReference type="InterPro" id="IPR011711">
    <property type="entry name" value="GntR_C"/>
</dbReference>